<feature type="transmembrane region" description="Helical" evidence="6">
    <location>
        <begin position="260"/>
        <end position="279"/>
    </location>
</feature>
<dbReference type="PANTHER" id="PTHR43220">
    <property type="match status" value="1"/>
</dbReference>
<keyword evidence="9" id="KW-1185">Reference proteome</keyword>
<dbReference type="GO" id="GO:0000045">
    <property type="term" value="P:autophagosome assembly"/>
    <property type="evidence" value="ECO:0007669"/>
    <property type="project" value="TreeGrafter"/>
</dbReference>
<evidence type="ECO:0000256" key="6">
    <source>
        <dbReference type="SAM" id="Phobius"/>
    </source>
</evidence>
<dbReference type="EMBL" id="OV651821">
    <property type="protein sequence ID" value="CAH1115560.1"/>
    <property type="molecule type" value="Genomic_DNA"/>
</dbReference>
<feature type="transmembrane region" description="Helical" evidence="6">
    <location>
        <begin position="144"/>
        <end position="163"/>
    </location>
</feature>
<reference evidence="8" key="1">
    <citation type="submission" date="2022-01" db="EMBL/GenBank/DDBJ databases">
        <authorList>
            <person name="King R."/>
        </authorList>
    </citation>
    <scope>NUCLEOTIDE SEQUENCE</scope>
</reference>
<gene>
    <name evidence="8" type="ORF">PSYICH_LOCUS15507</name>
</gene>
<keyword evidence="2 6" id="KW-0812">Transmembrane</keyword>
<dbReference type="Proteomes" id="UP001153636">
    <property type="component" value="Chromosome 9"/>
</dbReference>
<feature type="transmembrane region" description="Helical" evidence="6">
    <location>
        <begin position="299"/>
        <end position="316"/>
    </location>
</feature>
<dbReference type="InterPro" id="IPR032816">
    <property type="entry name" value="VTT_dom"/>
</dbReference>
<evidence type="ECO:0000313" key="9">
    <source>
        <dbReference type="Proteomes" id="UP001153636"/>
    </source>
</evidence>
<evidence type="ECO:0000256" key="2">
    <source>
        <dbReference type="ARBA" id="ARBA00022692"/>
    </source>
</evidence>
<dbReference type="OrthoDB" id="3364966at2759"/>
<dbReference type="AlphaFoldDB" id="A0A9P0D7U9"/>
<dbReference type="Pfam" id="PF09335">
    <property type="entry name" value="VTT_dom"/>
    <property type="match status" value="1"/>
</dbReference>
<protein>
    <recommendedName>
        <fullName evidence="7">VTT domain-containing protein</fullName>
    </recommendedName>
</protein>
<organism evidence="8 9">
    <name type="scientific">Psylliodes chrysocephalus</name>
    <dbReference type="NCBI Taxonomy" id="3402493"/>
    <lineage>
        <taxon>Eukaryota</taxon>
        <taxon>Metazoa</taxon>
        <taxon>Ecdysozoa</taxon>
        <taxon>Arthropoda</taxon>
        <taxon>Hexapoda</taxon>
        <taxon>Insecta</taxon>
        <taxon>Pterygota</taxon>
        <taxon>Neoptera</taxon>
        <taxon>Endopterygota</taxon>
        <taxon>Coleoptera</taxon>
        <taxon>Polyphaga</taxon>
        <taxon>Cucujiformia</taxon>
        <taxon>Chrysomeloidea</taxon>
        <taxon>Chrysomelidae</taxon>
        <taxon>Galerucinae</taxon>
        <taxon>Alticini</taxon>
        <taxon>Psylliodes</taxon>
    </lineage>
</organism>
<feature type="transmembrane region" description="Helical" evidence="6">
    <location>
        <begin position="175"/>
        <end position="204"/>
    </location>
</feature>
<comment type="similarity">
    <text evidence="5">Belongs to the TMEM41 family.</text>
</comment>
<dbReference type="GO" id="GO:0005789">
    <property type="term" value="C:endoplasmic reticulum membrane"/>
    <property type="evidence" value="ECO:0007669"/>
    <property type="project" value="TreeGrafter"/>
</dbReference>
<feature type="transmembrane region" description="Helical" evidence="6">
    <location>
        <begin position="87"/>
        <end position="106"/>
    </location>
</feature>
<dbReference type="PANTHER" id="PTHR43220:SF18">
    <property type="entry name" value="TRANSMEMBRANE PROTEIN 41B"/>
    <property type="match status" value="1"/>
</dbReference>
<accession>A0A9P0D7U9</accession>
<comment type="subcellular location">
    <subcellularLocation>
        <location evidence="1">Membrane</location>
        <topology evidence="1">Multi-pass membrane protein</topology>
    </subcellularLocation>
</comment>
<evidence type="ECO:0000259" key="7">
    <source>
        <dbReference type="Pfam" id="PF09335"/>
    </source>
</evidence>
<evidence type="ECO:0000256" key="3">
    <source>
        <dbReference type="ARBA" id="ARBA00022989"/>
    </source>
</evidence>
<name>A0A9P0D7U9_9CUCU</name>
<proteinExistence type="inferred from homology"/>
<keyword evidence="3 6" id="KW-1133">Transmembrane helix</keyword>
<evidence type="ECO:0000256" key="5">
    <source>
        <dbReference type="ARBA" id="ARBA00025797"/>
    </source>
</evidence>
<dbReference type="InterPro" id="IPR045014">
    <property type="entry name" value="TM41A/B"/>
</dbReference>
<keyword evidence="4 6" id="KW-0472">Membrane</keyword>
<sequence length="325" mass="36841">MILTNTERSKMTSRVSGDNCTQCQEISSTSDLFSCPFESRFPLRGRRSYRRSLRPIPNPVLSREMFNLVNLTRRGVQLRDSISTRTATISVIVIFLSSLFALFLVYSNFPQVSKEESQHIRIPWNIEDAKNLGIVLNKYKSENYYQVMAGVFITYIFLQTFAIPGSLFLSILSGFLFPFFTALALVCTCSMVGASLCFLLSQLLGRKLVLHYYPEKAEAWARQVERHQSNMFNYIVFLRVTPFLPNWFINLTAPVIGVPLYPFAFGTFVGVAPPSFIAIQGGQTLNEMTASDAAFSMSSVMWLILFGFVSLIPIFLKGKLREKIE</sequence>
<evidence type="ECO:0000256" key="4">
    <source>
        <dbReference type="ARBA" id="ARBA00023136"/>
    </source>
</evidence>
<evidence type="ECO:0000313" key="8">
    <source>
        <dbReference type="EMBL" id="CAH1115560.1"/>
    </source>
</evidence>
<feature type="domain" description="VTT" evidence="7">
    <location>
        <begin position="163"/>
        <end position="282"/>
    </location>
</feature>
<evidence type="ECO:0000256" key="1">
    <source>
        <dbReference type="ARBA" id="ARBA00004141"/>
    </source>
</evidence>